<dbReference type="EMBL" id="JAGKSB010000023">
    <property type="protein sequence ID" value="MBP3944540.1"/>
    <property type="molecule type" value="Genomic_DNA"/>
</dbReference>
<evidence type="ECO:0000313" key="1">
    <source>
        <dbReference type="EMBL" id="MBP3944540.1"/>
    </source>
</evidence>
<dbReference type="AlphaFoldDB" id="A0A8T4HBQ5"/>
<organism evidence="1 2">
    <name type="scientific">Rhinopithecimicrobium faecis</name>
    <dbReference type="NCBI Taxonomy" id="2820698"/>
    <lineage>
        <taxon>Bacteria</taxon>
        <taxon>Pseudomonadati</taxon>
        <taxon>Bacteroidota</taxon>
        <taxon>Sphingobacteriia</taxon>
        <taxon>Sphingobacteriales</taxon>
        <taxon>Sphingobacteriaceae</taxon>
        <taxon>Rhinopithecimicrobium</taxon>
    </lineage>
</organism>
<reference evidence="1" key="1">
    <citation type="submission" date="2021-03" db="EMBL/GenBank/DDBJ databases">
        <authorList>
            <person name="Lu T."/>
            <person name="Wang Q."/>
            <person name="Han X."/>
        </authorList>
    </citation>
    <scope>NUCLEOTIDE SEQUENCE</scope>
    <source>
        <strain evidence="1">WQ 2009</strain>
    </source>
</reference>
<dbReference type="Proteomes" id="UP000679691">
    <property type="component" value="Unassembled WGS sequence"/>
</dbReference>
<sequence length="222" mass="26065">MRIQQLIRKLNSTELNSQSTNDAYIRLSAEMQEELPKDFLESLNSKEVAVVIKKTSDVITEPKWIRYQFYPSNKEFRIVNLSTVFEEYNPTPGDYVIVEKIIIETEIRYEISMRVFEKLSVKFHKSKNCFEILNPTSSLFSNIEEDIVINFNGDSIDSKISFLKREKKRADSPVETSYYDILNLPKSFYDLIGKDSFIDITKRAGKYFISVEKSWEFNTIEK</sequence>
<proteinExistence type="predicted"/>
<name>A0A8T4HBQ5_9SPHI</name>
<dbReference type="RefSeq" id="WP_353548053.1">
    <property type="nucleotide sequence ID" value="NZ_JAGKSB010000023.1"/>
</dbReference>
<keyword evidence="2" id="KW-1185">Reference proteome</keyword>
<evidence type="ECO:0000313" key="2">
    <source>
        <dbReference type="Proteomes" id="UP000679691"/>
    </source>
</evidence>
<protein>
    <submittedName>
        <fullName evidence="1">Uncharacterized protein</fullName>
    </submittedName>
</protein>
<gene>
    <name evidence="1" type="ORF">J5U18_13445</name>
</gene>
<accession>A0A8T4HBQ5</accession>
<comment type="caution">
    <text evidence="1">The sequence shown here is derived from an EMBL/GenBank/DDBJ whole genome shotgun (WGS) entry which is preliminary data.</text>
</comment>